<organism evidence="4 5">
    <name type="scientific">Halobaculum saliterrae</name>
    <dbReference type="NCBI Taxonomy" id="2073113"/>
    <lineage>
        <taxon>Archaea</taxon>
        <taxon>Methanobacteriati</taxon>
        <taxon>Methanobacteriota</taxon>
        <taxon>Stenosarchaea group</taxon>
        <taxon>Halobacteria</taxon>
        <taxon>Halobacteriales</taxon>
        <taxon>Haloferacaceae</taxon>
        <taxon>Halobaculum</taxon>
    </lineage>
</organism>
<reference evidence="4 5" key="1">
    <citation type="submission" date="2019-12" db="EMBL/GenBank/DDBJ databases">
        <title>Isolation and characterization of three novel carbon monoxide-oxidizing members of Halobacteria from salione crusts and soils.</title>
        <authorList>
            <person name="Myers M.R."/>
            <person name="King G.M."/>
        </authorList>
    </citation>
    <scope>NUCLEOTIDE SEQUENCE [LARGE SCALE GENOMIC DNA]</scope>
    <source>
        <strain evidence="4 5">WSA2</strain>
    </source>
</reference>
<feature type="domain" description="DUF7551" evidence="2">
    <location>
        <begin position="114"/>
        <end position="297"/>
    </location>
</feature>
<sequence length="300" mass="31774">MIGTTLGDLRRHIESLANPSGEFRLICARTGDRPVPADGLAFDGRATARAAARSTEQYRAALRRYDPQLPVYDVIACQVTDEITPPDRAGADAEGGPGNGPERVADDATARSAIDYCHTVAGVVFEAIADSPHTALQDAIMDTYLESAEELDEPDDLCLRLLGSIAAELSARLDGPELVDVLCAAGERMPVPDLEDDDPVAAALAELESAGMLGSYEVSAPSVDIDASARRWHVDLEGYALAGDDRLVTLPVVVSLFRRASVRSIAVTSVDRGDEGRWTLTVTTNGSDDPTGLTSVPGRS</sequence>
<evidence type="ECO:0000259" key="3">
    <source>
        <dbReference type="Pfam" id="PF24422"/>
    </source>
</evidence>
<evidence type="ECO:0000313" key="5">
    <source>
        <dbReference type="Proteomes" id="UP000437065"/>
    </source>
</evidence>
<dbReference type="Pfam" id="PF24420">
    <property type="entry name" value="DUF7551"/>
    <property type="match status" value="1"/>
</dbReference>
<dbReference type="InterPro" id="IPR055973">
    <property type="entry name" value="DUF7551"/>
</dbReference>
<protein>
    <submittedName>
        <fullName evidence="4">Uncharacterized protein</fullName>
    </submittedName>
</protein>
<dbReference type="InterPro" id="IPR055974">
    <property type="entry name" value="DUF7552"/>
</dbReference>
<dbReference type="AlphaFoldDB" id="A0A6B0SXT7"/>
<evidence type="ECO:0000259" key="2">
    <source>
        <dbReference type="Pfam" id="PF24420"/>
    </source>
</evidence>
<evidence type="ECO:0000256" key="1">
    <source>
        <dbReference type="SAM" id="MobiDB-lite"/>
    </source>
</evidence>
<evidence type="ECO:0000313" key="4">
    <source>
        <dbReference type="EMBL" id="MXR41453.1"/>
    </source>
</evidence>
<name>A0A6B0SXT7_9EURY</name>
<dbReference type="Proteomes" id="UP000437065">
    <property type="component" value="Unassembled WGS sequence"/>
</dbReference>
<dbReference type="EMBL" id="WUUS01000005">
    <property type="protein sequence ID" value="MXR41453.1"/>
    <property type="molecule type" value="Genomic_DNA"/>
</dbReference>
<feature type="region of interest" description="Disordered" evidence="1">
    <location>
        <begin position="83"/>
        <end position="102"/>
    </location>
</feature>
<keyword evidence="5" id="KW-1185">Reference proteome</keyword>
<accession>A0A6B0SXT7</accession>
<feature type="compositionally biased region" description="Polar residues" evidence="1">
    <location>
        <begin position="280"/>
        <end position="294"/>
    </location>
</feature>
<feature type="region of interest" description="Disordered" evidence="1">
    <location>
        <begin position="279"/>
        <end position="300"/>
    </location>
</feature>
<gene>
    <name evidence="4" type="ORF">GRX01_08900</name>
</gene>
<comment type="caution">
    <text evidence="4">The sequence shown here is derived from an EMBL/GenBank/DDBJ whole genome shotgun (WGS) entry which is preliminary data.</text>
</comment>
<dbReference type="Pfam" id="PF24422">
    <property type="entry name" value="DUF7552"/>
    <property type="match status" value="1"/>
</dbReference>
<dbReference type="RefSeq" id="WP_159665910.1">
    <property type="nucleotide sequence ID" value="NZ_WUUS01000005.1"/>
</dbReference>
<dbReference type="OrthoDB" id="342580at2157"/>
<proteinExistence type="predicted"/>
<feature type="domain" description="DUF7552" evidence="3">
    <location>
        <begin position="5"/>
        <end position="79"/>
    </location>
</feature>